<feature type="transmembrane region" description="Helical" evidence="11">
    <location>
        <begin position="138"/>
        <end position="161"/>
    </location>
</feature>
<keyword evidence="8 10" id="KW-0675">Receptor</keyword>
<feature type="transmembrane region" description="Helical" evidence="11">
    <location>
        <begin position="548"/>
        <end position="572"/>
    </location>
</feature>
<comment type="similarity">
    <text evidence="10">Belongs to the G-protein coupled receptor 1 family.</text>
</comment>
<proteinExistence type="inferred from homology"/>
<keyword evidence="9 10" id="KW-0807">Transducer</keyword>
<feature type="transmembrane region" description="Helical" evidence="11">
    <location>
        <begin position="55"/>
        <end position="76"/>
    </location>
</feature>
<dbReference type="WBParaSite" id="ACRNAN_scaffold699.g19676.t1">
    <property type="protein sequence ID" value="ACRNAN_scaffold699.g19676.t1"/>
    <property type="gene ID" value="ACRNAN_scaffold699.g19676"/>
</dbReference>
<evidence type="ECO:0000256" key="8">
    <source>
        <dbReference type="ARBA" id="ARBA00023170"/>
    </source>
</evidence>
<keyword evidence="4 11" id="KW-1133">Transmembrane helix</keyword>
<evidence type="ECO:0000256" key="10">
    <source>
        <dbReference type="RuleBase" id="RU000688"/>
    </source>
</evidence>
<evidence type="ECO:0000256" key="6">
    <source>
        <dbReference type="ARBA" id="ARBA00023136"/>
    </source>
</evidence>
<evidence type="ECO:0000256" key="3">
    <source>
        <dbReference type="ARBA" id="ARBA00022692"/>
    </source>
</evidence>
<dbReference type="GO" id="GO:0005886">
    <property type="term" value="C:plasma membrane"/>
    <property type="evidence" value="ECO:0007669"/>
    <property type="project" value="UniProtKB-SubCell"/>
</dbReference>
<dbReference type="GO" id="GO:0001591">
    <property type="term" value="F:dopamine neurotransmitter receptor activity, coupled via Gi/Go"/>
    <property type="evidence" value="ECO:0007669"/>
    <property type="project" value="TreeGrafter"/>
</dbReference>
<keyword evidence="13" id="KW-1185">Reference proteome</keyword>
<evidence type="ECO:0000313" key="13">
    <source>
        <dbReference type="Proteomes" id="UP000887540"/>
    </source>
</evidence>
<evidence type="ECO:0000256" key="5">
    <source>
        <dbReference type="ARBA" id="ARBA00023040"/>
    </source>
</evidence>
<evidence type="ECO:0000256" key="11">
    <source>
        <dbReference type="SAM" id="Phobius"/>
    </source>
</evidence>
<dbReference type="PROSITE" id="PS50262">
    <property type="entry name" value="G_PROTEIN_RECEP_F1_2"/>
    <property type="match status" value="1"/>
</dbReference>
<sequence length="587" mass="66365">MLAVYREKSLHTVTNFLIVSLAVSDFLVAICVMSFGVYFEWNGFIWDLGPRICNMYIGFDVVCSTASILNLLAISLDRYIAINHPISYAQYGSKGGRAYVSILVVWGVSLSVGVPIFFGANQLEERFKHCEFTNAYFIIVSSVFSFFLPCIAMIILYAVIFKRLRQRERERYLRHKQTSSASAAPRPEHERISAALLGGAKIARQMGKHFKDRADQILLEISLHTSSFPTASSSSDDFESSSNTPRWFEVSHILAGNDETLASPTPVIETADPSSIQASEMKESEMNCDSTTATVRSFGEHLGELFPFIDSSFSRSNSSYDKYSGGSFKCPFTSALDMQHTSLDNHTVKRYQQEVLEETRKKSSSANGRLTHSPIRTIKSSILRTGIRETWKKKLSAKNVTNPDIPDAVVAKVAAPPQKPSILTRVYGLCRNIFQTRWYKKESPTETTCRKLGGVLINEKNNNVKLCFDEQTLSTDFWRRIAIFQKKRATPSTRLVKKASKQMKREQKATVTLAVVLAVFLGCWLPFFTLHLMNAICMLFKEESCVSFLSTFLTTWLGYLNSSLNPLIYTVFDQRFRKAFRDILYCT</sequence>
<feature type="domain" description="G-protein coupled receptors family 1 profile" evidence="12">
    <location>
        <begin position="1"/>
        <end position="569"/>
    </location>
</feature>
<comment type="subcellular location">
    <subcellularLocation>
        <location evidence="1">Cell membrane</location>
        <topology evidence="1">Multi-pass membrane protein</topology>
    </subcellularLocation>
</comment>
<dbReference type="PROSITE" id="PS00237">
    <property type="entry name" value="G_PROTEIN_RECEP_F1_1"/>
    <property type="match status" value="1"/>
</dbReference>
<dbReference type="SUPFAM" id="SSF81321">
    <property type="entry name" value="Family A G protein-coupled receptor-like"/>
    <property type="match status" value="1"/>
</dbReference>
<evidence type="ECO:0000256" key="2">
    <source>
        <dbReference type="ARBA" id="ARBA00022475"/>
    </source>
</evidence>
<keyword evidence="2" id="KW-1003">Cell membrane</keyword>
<evidence type="ECO:0000256" key="4">
    <source>
        <dbReference type="ARBA" id="ARBA00022989"/>
    </source>
</evidence>
<dbReference type="PANTHER" id="PTHR24248">
    <property type="entry name" value="ADRENERGIC RECEPTOR-RELATED G-PROTEIN COUPLED RECEPTOR"/>
    <property type="match status" value="1"/>
</dbReference>
<keyword evidence="5 10" id="KW-0297">G-protein coupled receptor</keyword>
<evidence type="ECO:0000256" key="9">
    <source>
        <dbReference type="ARBA" id="ARBA00023224"/>
    </source>
</evidence>
<keyword evidence="3 10" id="KW-0812">Transmembrane</keyword>
<dbReference type="Gene3D" id="1.20.1070.10">
    <property type="entry name" value="Rhodopsin 7-helix transmembrane proteins"/>
    <property type="match status" value="2"/>
</dbReference>
<evidence type="ECO:0000259" key="12">
    <source>
        <dbReference type="PROSITE" id="PS50262"/>
    </source>
</evidence>
<feature type="transmembrane region" description="Helical" evidence="11">
    <location>
        <begin position="12"/>
        <end position="35"/>
    </location>
</feature>
<dbReference type="PRINTS" id="PR00237">
    <property type="entry name" value="GPCRRHODOPSN"/>
</dbReference>
<name>A0A914EBE1_9BILA</name>
<feature type="transmembrane region" description="Helical" evidence="11">
    <location>
        <begin position="509"/>
        <end position="528"/>
    </location>
</feature>
<evidence type="ECO:0000256" key="7">
    <source>
        <dbReference type="ARBA" id="ARBA00023157"/>
    </source>
</evidence>
<keyword evidence="7" id="KW-1015">Disulfide bond</keyword>
<dbReference type="InterPro" id="IPR000276">
    <property type="entry name" value="GPCR_Rhodpsn"/>
</dbReference>
<reference evidence="14" key="1">
    <citation type="submission" date="2022-11" db="UniProtKB">
        <authorList>
            <consortium name="WormBaseParasite"/>
        </authorList>
    </citation>
    <scope>IDENTIFICATION</scope>
</reference>
<evidence type="ECO:0000313" key="14">
    <source>
        <dbReference type="WBParaSite" id="ACRNAN_scaffold699.g19676.t1"/>
    </source>
</evidence>
<evidence type="ECO:0000256" key="1">
    <source>
        <dbReference type="ARBA" id="ARBA00004651"/>
    </source>
</evidence>
<accession>A0A914EBE1</accession>
<protein>
    <submittedName>
        <fullName evidence="14">G-protein coupled receptors family 1 profile domain-containing protein</fullName>
    </submittedName>
</protein>
<keyword evidence="6 11" id="KW-0472">Membrane</keyword>
<dbReference type="InterPro" id="IPR017452">
    <property type="entry name" value="GPCR_Rhodpsn_7TM"/>
</dbReference>
<dbReference type="Pfam" id="PF00001">
    <property type="entry name" value="7tm_1"/>
    <property type="match status" value="2"/>
</dbReference>
<dbReference type="Proteomes" id="UP000887540">
    <property type="component" value="Unplaced"/>
</dbReference>
<dbReference type="GO" id="GO:0004930">
    <property type="term" value="F:G protein-coupled receptor activity"/>
    <property type="evidence" value="ECO:0007669"/>
    <property type="project" value="UniProtKB-KW"/>
</dbReference>
<feature type="transmembrane region" description="Helical" evidence="11">
    <location>
        <begin position="97"/>
        <end position="118"/>
    </location>
</feature>
<organism evidence="13 14">
    <name type="scientific">Acrobeloides nanus</name>
    <dbReference type="NCBI Taxonomy" id="290746"/>
    <lineage>
        <taxon>Eukaryota</taxon>
        <taxon>Metazoa</taxon>
        <taxon>Ecdysozoa</taxon>
        <taxon>Nematoda</taxon>
        <taxon>Chromadorea</taxon>
        <taxon>Rhabditida</taxon>
        <taxon>Tylenchina</taxon>
        <taxon>Cephalobomorpha</taxon>
        <taxon>Cephaloboidea</taxon>
        <taxon>Cephalobidae</taxon>
        <taxon>Acrobeloides</taxon>
    </lineage>
</organism>
<dbReference type="AlphaFoldDB" id="A0A914EBE1"/>
<dbReference type="PANTHER" id="PTHR24248:SF125">
    <property type="entry name" value="DOPAMINE D2-LIKE RECEPTOR"/>
    <property type="match status" value="1"/>
</dbReference>
<dbReference type="SMART" id="SM01381">
    <property type="entry name" value="7TM_GPCR_Srsx"/>
    <property type="match status" value="1"/>
</dbReference>
<dbReference type="GO" id="GO:0045202">
    <property type="term" value="C:synapse"/>
    <property type="evidence" value="ECO:0007669"/>
    <property type="project" value="GOC"/>
</dbReference>